<dbReference type="SUPFAM" id="SSF57863">
    <property type="entry name" value="ArfGap/RecO-like zinc finger"/>
    <property type="match status" value="1"/>
</dbReference>
<dbReference type="AlphaFoldDB" id="A0A849BIC6"/>
<dbReference type="HAMAP" id="MF_00201">
    <property type="entry name" value="RecO"/>
    <property type="match status" value="1"/>
</dbReference>
<sequence length="307" mass="32515">MKLYRDEAVVLRTQKIGEADRVITLLTRTSGRVRAVAKGVRRTTSRFGARLEPCMLADVQLHRGRSLDVVTQVLTLAPYARAVADDYPRYTAAAAMLETAERLTPEEREPATQQFLLLVGGLRALVGPPHAPVRRPPGLVLDAFIVRSMAVAGWGASFDACARCGEPGPHRGFAVAAGGAVCRSCRPPGAAAPAPESLQLLGALLAGDWDGAVASTERDRREASGLAAAYPQWHLERGIRSLPLVDRTPEAPPAPDGRQPDGGPPDGAPHHGAPDATEPEELAAVAPLLDRLPPQPPPARAAEVVRS</sequence>
<dbReference type="InterPro" id="IPR037278">
    <property type="entry name" value="ARFGAP/RecO"/>
</dbReference>
<comment type="similarity">
    <text evidence="2">Belongs to the RecO family.</text>
</comment>
<evidence type="ECO:0000256" key="5">
    <source>
        <dbReference type="ARBA" id="ARBA00023172"/>
    </source>
</evidence>
<dbReference type="NCBIfam" id="TIGR00613">
    <property type="entry name" value="reco"/>
    <property type="match status" value="1"/>
</dbReference>
<dbReference type="GO" id="GO:0006302">
    <property type="term" value="P:double-strand break repair"/>
    <property type="evidence" value="ECO:0007669"/>
    <property type="project" value="TreeGrafter"/>
</dbReference>
<keyword evidence="6" id="KW-0234">DNA repair</keyword>
<dbReference type="InterPro" id="IPR022572">
    <property type="entry name" value="DNA_rep/recomb_RecO_N"/>
</dbReference>
<dbReference type="Gene3D" id="2.40.50.140">
    <property type="entry name" value="Nucleic acid-binding proteins"/>
    <property type="match status" value="1"/>
</dbReference>
<dbReference type="InterPro" id="IPR042242">
    <property type="entry name" value="RecO_C"/>
</dbReference>
<keyword evidence="4" id="KW-0227">DNA damage</keyword>
<accession>A0A849BIC6</accession>
<comment type="function">
    <text evidence="1">Involved in DNA repair and RecF pathway recombination.</text>
</comment>
<feature type="non-terminal residue" evidence="10">
    <location>
        <position position="307"/>
    </location>
</feature>
<dbReference type="GO" id="GO:0043590">
    <property type="term" value="C:bacterial nucleoid"/>
    <property type="evidence" value="ECO:0007669"/>
    <property type="project" value="TreeGrafter"/>
</dbReference>
<evidence type="ECO:0000313" key="10">
    <source>
        <dbReference type="EMBL" id="NNH22939.1"/>
    </source>
</evidence>
<evidence type="ECO:0000256" key="3">
    <source>
        <dbReference type="ARBA" id="ARBA00021310"/>
    </source>
</evidence>
<name>A0A849BIC6_9ACTN</name>
<reference evidence="10 11" key="1">
    <citation type="submission" date="2020-05" db="EMBL/GenBank/DDBJ databases">
        <title>MicrobeNet Type strains.</title>
        <authorList>
            <person name="Nicholson A.C."/>
        </authorList>
    </citation>
    <scope>NUCLEOTIDE SEQUENCE [LARGE SCALE GENOMIC DNA]</scope>
    <source>
        <strain evidence="10 11">JCM 14547</strain>
    </source>
</reference>
<dbReference type="EMBL" id="JABEMA010000082">
    <property type="protein sequence ID" value="NNH22939.1"/>
    <property type="molecule type" value="Genomic_DNA"/>
</dbReference>
<dbReference type="GO" id="GO:0006310">
    <property type="term" value="P:DNA recombination"/>
    <property type="evidence" value="ECO:0007669"/>
    <property type="project" value="UniProtKB-KW"/>
</dbReference>
<evidence type="ECO:0000313" key="11">
    <source>
        <dbReference type="Proteomes" id="UP000555552"/>
    </source>
</evidence>
<dbReference type="SUPFAM" id="SSF50249">
    <property type="entry name" value="Nucleic acid-binding proteins"/>
    <property type="match status" value="1"/>
</dbReference>
<evidence type="ECO:0000256" key="4">
    <source>
        <dbReference type="ARBA" id="ARBA00022763"/>
    </source>
</evidence>
<evidence type="ECO:0000256" key="8">
    <source>
        <dbReference type="SAM" id="MobiDB-lite"/>
    </source>
</evidence>
<evidence type="ECO:0000259" key="9">
    <source>
        <dbReference type="Pfam" id="PF11967"/>
    </source>
</evidence>
<dbReference type="Pfam" id="PF11967">
    <property type="entry name" value="RecO_N"/>
    <property type="match status" value="1"/>
</dbReference>
<dbReference type="Proteomes" id="UP000555552">
    <property type="component" value="Unassembled WGS sequence"/>
</dbReference>
<organism evidence="10 11">
    <name type="scientific">Pseudokineococcus marinus</name>
    <dbReference type="NCBI Taxonomy" id="351215"/>
    <lineage>
        <taxon>Bacteria</taxon>
        <taxon>Bacillati</taxon>
        <taxon>Actinomycetota</taxon>
        <taxon>Actinomycetes</taxon>
        <taxon>Kineosporiales</taxon>
        <taxon>Kineosporiaceae</taxon>
        <taxon>Pseudokineococcus</taxon>
    </lineage>
</organism>
<protein>
    <recommendedName>
        <fullName evidence="3">DNA repair protein RecO</fullName>
    </recommendedName>
    <alternativeName>
        <fullName evidence="7">Recombination protein O</fullName>
    </alternativeName>
</protein>
<comment type="caution">
    <text evidence="10">The sequence shown here is derived from an EMBL/GenBank/DDBJ whole genome shotgun (WGS) entry which is preliminary data.</text>
</comment>
<feature type="region of interest" description="Disordered" evidence="8">
    <location>
        <begin position="242"/>
        <end position="307"/>
    </location>
</feature>
<gene>
    <name evidence="10" type="primary">recO</name>
    <name evidence="10" type="ORF">HLB09_07495</name>
</gene>
<dbReference type="Gene3D" id="1.20.1440.120">
    <property type="entry name" value="Recombination protein O, C-terminal domain"/>
    <property type="match status" value="1"/>
</dbReference>
<feature type="domain" description="DNA replication/recombination mediator RecO N-terminal" evidence="9">
    <location>
        <begin position="1"/>
        <end position="78"/>
    </location>
</feature>
<dbReference type="InterPro" id="IPR003717">
    <property type="entry name" value="RecO"/>
</dbReference>
<dbReference type="PANTHER" id="PTHR33991">
    <property type="entry name" value="DNA REPAIR PROTEIN RECO"/>
    <property type="match status" value="1"/>
</dbReference>
<dbReference type="Pfam" id="PF02565">
    <property type="entry name" value="RecO_C"/>
    <property type="match status" value="1"/>
</dbReference>
<evidence type="ECO:0000256" key="2">
    <source>
        <dbReference type="ARBA" id="ARBA00007452"/>
    </source>
</evidence>
<proteinExistence type="inferred from homology"/>
<dbReference type="PANTHER" id="PTHR33991:SF1">
    <property type="entry name" value="DNA REPAIR PROTEIN RECO"/>
    <property type="match status" value="1"/>
</dbReference>
<evidence type="ECO:0000256" key="6">
    <source>
        <dbReference type="ARBA" id="ARBA00023204"/>
    </source>
</evidence>
<keyword evidence="11" id="KW-1185">Reference proteome</keyword>
<keyword evidence="5" id="KW-0233">DNA recombination</keyword>
<evidence type="ECO:0000256" key="1">
    <source>
        <dbReference type="ARBA" id="ARBA00003065"/>
    </source>
</evidence>
<dbReference type="InterPro" id="IPR012340">
    <property type="entry name" value="NA-bd_OB-fold"/>
</dbReference>
<evidence type="ECO:0000256" key="7">
    <source>
        <dbReference type="ARBA" id="ARBA00033409"/>
    </source>
</evidence>